<dbReference type="AlphaFoldDB" id="A0A316UAN4"/>
<reference evidence="11 12" key="1">
    <citation type="journal article" date="2018" name="Mol. Biol. Evol.">
        <title>Broad Genomic Sampling Reveals a Smut Pathogenic Ancestry of the Fungal Clade Ustilaginomycotina.</title>
        <authorList>
            <person name="Kijpornyongpan T."/>
            <person name="Mondo S.J."/>
            <person name="Barry K."/>
            <person name="Sandor L."/>
            <person name="Lee J."/>
            <person name="Lipzen A."/>
            <person name="Pangilinan J."/>
            <person name="LaButti K."/>
            <person name="Hainaut M."/>
            <person name="Henrissat B."/>
            <person name="Grigoriev I.V."/>
            <person name="Spatafora J.W."/>
            <person name="Aime M.C."/>
        </authorList>
    </citation>
    <scope>NUCLEOTIDE SEQUENCE [LARGE SCALE GENOMIC DNA]</scope>
    <source>
        <strain evidence="11 12">MCA 4718</strain>
    </source>
</reference>
<evidence type="ECO:0000259" key="10">
    <source>
        <dbReference type="Pfam" id="PF14681"/>
    </source>
</evidence>
<keyword evidence="8" id="KW-0547">Nucleotide-binding</keyword>
<dbReference type="NCBIfam" id="NF001097">
    <property type="entry name" value="PRK00129.1"/>
    <property type="match status" value="1"/>
</dbReference>
<keyword evidence="9" id="KW-0342">GTP-binding</keyword>
<evidence type="ECO:0000256" key="9">
    <source>
        <dbReference type="ARBA" id="ARBA00023134"/>
    </source>
</evidence>
<comment type="pathway">
    <text evidence="2">Pyrimidine metabolism; UMP biosynthesis via salvage pathway; UMP from uracil: step 1/1.</text>
</comment>
<accession>A0A316UAN4</accession>
<evidence type="ECO:0000256" key="3">
    <source>
        <dbReference type="ARBA" id="ARBA00009516"/>
    </source>
</evidence>
<keyword evidence="12" id="KW-1185">Reference proteome</keyword>
<dbReference type="RefSeq" id="XP_025349382.1">
    <property type="nucleotide sequence ID" value="XM_025491905.1"/>
</dbReference>
<sequence length="222" mass="23688">MSSSTSASPLPTNVNLVGHPLLAHHLSLLRLESTHAKDFRSLLDSITSILVTEATRGLPTTRVTGKAPLCQFEGDEMADRIAIVPILRAGLGMVNSALALLPTSTSVLHIGLFREKVSLQPVEYYSKLPAQPTCSEVLILDPLIATGGTATACVNMIVDWGVPVEKVKLLCVLASEQGLREVAQTFPGLKIYVGQVDAQLTKEGGYILPGLGDCGDRLFETQ</sequence>
<evidence type="ECO:0000256" key="1">
    <source>
        <dbReference type="ARBA" id="ARBA00001946"/>
    </source>
</evidence>
<dbReference type="EMBL" id="KZ819323">
    <property type="protein sequence ID" value="PWN22222.1"/>
    <property type="molecule type" value="Genomic_DNA"/>
</dbReference>
<dbReference type="OrthoDB" id="10257085at2759"/>
<dbReference type="Gene3D" id="3.40.50.2020">
    <property type="match status" value="1"/>
</dbReference>
<dbReference type="InterPro" id="IPR029057">
    <property type="entry name" value="PRTase-like"/>
</dbReference>
<dbReference type="InterPro" id="IPR000836">
    <property type="entry name" value="PRTase_dom"/>
</dbReference>
<proteinExistence type="inferred from homology"/>
<dbReference type="GO" id="GO:0005525">
    <property type="term" value="F:GTP binding"/>
    <property type="evidence" value="ECO:0007669"/>
    <property type="project" value="UniProtKB-KW"/>
</dbReference>
<keyword evidence="5" id="KW-0021">Allosteric enzyme</keyword>
<dbReference type="Pfam" id="PF14681">
    <property type="entry name" value="UPRTase"/>
    <property type="match status" value="1"/>
</dbReference>
<protein>
    <recommendedName>
        <fullName evidence="4">uracil phosphoribosyltransferase</fullName>
        <ecNumber evidence="4">2.4.2.9</ecNumber>
    </recommendedName>
</protein>
<dbReference type="Proteomes" id="UP000245942">
    <property type="component" value="Unassembled WGS sequence"/>
</dbReference>
<organism evidence="11 12">
    <name type="scientific">Pseudomicrostroma glucosiphilum</name>
    <dbReference type="NCBI Taxonomy" id="1684307"/>
    <lineage>
        <taxon>Eukaryota</taxon>
        <taxon>Fungi</taxon>
        <taxon>Dikarya</taxon>
        <taxon>Basidiomycota</taxon>
        <taxon>Ustilaginomycotina</taxon>
        <taxon>Exobasidiomycetes</taxon>
        <taxon>Microstromatales</taxon>
        <taxon>Microstromatales incertae sedis</taxon>
        <taxon>Pseudomicrostroma</taxon>
    </lineage>
</organism>
<dbReference type="SUPFAM" id="SSF53271">
    <property type="entry name" value="PRTase-like"/>
    <property type="match status" value="1"/>
</dbReference>
<dbReference type="CDD" id="cd06223">
    <property type="entry name" value="PRTases_typeI"/>
    <property type="match status" value="1"/>
</dbReference>
<evidence type="ECO:0000256" key="8">
    <source>
        <dbReference type="ARBA" id="ARBA00022741"/>
    </source>
</evidence>
<evidence type="ECO:0000313" key="12">
    <source>
        <dbReference type="Proteomes" id="UP000245942"/>
    </source>
</evidence>
<keyword evidence="6 11" id="KW-0328">Glycosyltransferase</keyword>
<dbReference type="STRING" id="1684307.A0A316UAN4"/>
<evidence type="ECO:0000256" key="4">
    <source>
        <dbReference type="ARBA" id="ARBA00011894"/>
    </source>
</evidence>
<evidence type="ECO:0000256" key="2">
    <source>
        <dbReference type="ARBA" id="ARBA00005180"/>
    </source>
</evidence>
<keyword evidence="7 11" id="KW-0808">Transferase</keyword>
<gene>
    <name evidence="11" type="ORF">BCV69DRAFT_281231</name>
</gene>
<evidence type="ECO:0000313" key="11">
    <source>
        <dbReference type="EMBL" id="PWN22222.1"/>
    </source>
</evidence>
<dbReference type="GeneID" id="37013639"/>
<evidence type="ECO:0000256" key="7">
    <source>
        <dbReference type="ARBA" id="ARBA00022679"/>
    </source>
</evidence>
<dbReference type="InterPro" id="IPR050054">
    <property type="entry name" value="UPRTase/APRTase"/>
</dbReference>
<dbReference type="PANTHER" id="PTHR32315">
    <property type="entry name" value="ADENINE PHOSPHORIBOSYLTRANSFERASE"/>
    <property type="match status" value="1"/>
</dbReference>
<comment type="cofactor">
    <cofactor evidence="1">
        <name>Mg(2+)</name>
        <dbReference type="ChEBI" id="CHEBI:18420"/>
    </cofactor>
</comment>
<name>A0A316UAN4_9BASI</name>
<dbReference type="GO" id="GO:0004845">
    <property type="term" value="F:uracil phosphoribosyltransferase activity"/>
    <property type="evidence" value="ECO:0007669"/>
    <property type="project" value="UniProtKB-EC"/>
</dbReference>
<evidence type="ECO:0000256" key="5">
    <source>
        <dbReference type="ARBA" id="ARBA00022533"/>
    </source>
</evidence>
<dbReference type="PANTHER" id="PTHR32315:SF4">
    <property type="entry name" value="URACIL PHOSPHORIBOSYLTRANSFERASE, CHLOROPLASTIC"/>
    <property type="match status" value="1"/>
</dbReference>
<feature type="domain" description="Phosphoribosyltransferase" evidence="10">
    <location>
        <begin position="18"/>
        <end position="221"/>
    </location>
</feature>
<dbReference type="EC" id="2.4.2.9" evidence="4"/>
<evidence type="ECO:0000256" key="6">
    <source>
        <dbReference type="ARBA" id="ARBA00022676"/>
    </source>
</evidence>
<comment type="similarity">
    <text evidence="3">Belongs to the UPRTase family.</text>
</comment>